<dbReference type="SUPFAM" id="SSF51126">
    <property type="entry name" value="Pectin lyase-like"/>
    <property type="match status" value="1"/>
</dbReference>
<proteinExistence type="predicted"/>
<dbReference type="EMBL" id="SMSI01000001">
    <property type="protein sequence ID" value="TDH38732.1"/>
    <property type="molecule type" value="Genomic_DNA"/>
</dbReference>
<accession>A0A4R5PNU7</accession>
<dbReference type="Proteomes" id="UP000295131">
    <property type="component" value="Unassembled WGS sequence"/>
</dbReference>
<dbReference type="Pfam" id="PF10983">
    <property type="entry name" value="DUF2793"/>
    <property type="match status" value="1"/>
</dbReference>
<dbReference type="InterPro" id="IPR021251">
    <property type="entry name" value="DUF2793"/>
</dbReference>
<comment type="caution">
    <text evidence="1">The sequence shown here is derived from an EMBL/GenBank/DDBJ whole genome shotgun (WGS) entry which is preliminary data.</text>
</comment>
<sequence length="531" mass="55639">MSAPSGCKEFGQLPRPCARWQCVARDRSVHLARARARLCAKLPPGRRQRKDTPMTDATPNLALPFIMPQQAQKHVTHNEALNALDALVQPAAASRTLAAPPDDPAPGARYIVAAPAAGAWSGREDRLAHFVDGAWAFHEPGPGWLAYVDDEQALLRYRPGEGWTAAVETARAPRFGVNTDADATNRLAVKSDAVLLSHDDVTPGSGDIRAVLNRQAQAGTASLVFQTGWSGRAEMGTAGSDDFVVKVSADGVTWREALTVEAGTGRIAFPSGGVREKLTAPRSYHVAPAGDDANDGRTPATPFATLQKAVDVVYGTLDLGGFDITIQLASGAYAGFEVLDPQVGAGRIVLRGDTDTPDNCTIRDNPGSSAVIDVQNAGTKIALEGLHVTRTTTTNLVRALAGARIELATRNKMSGAGRTHTIMASVNAYVEVKGTLVVADQCYTLLMASRNGYLTIEGASIDLTASPNVGIFALASIGGIVFAYANTFNGAALGGYRHVVQTNAIVHTNGGGASYFPNDNAGTTQSGGVFA</sequence>
<dbReference type="InterPro" id="IPR012334">
    <property type="entry name" value="Pectin_lyas_fold"/>
</dbReference>
<evidence type="ECO:0000313" key="1">
    <source>
        <dbReference type="EMBL" id="TDH38732.1"/>
    </source>
</evidence>
<protein>
    <submittedName>
        <fullName evidence="1">DUF2793 domain-containing protein</fullName>
    </submittedName>
</protein>
<organism evidence="1 2">
    <name type="scientific">Pseudohoeflea suaedae</name>
    <dbReference type="NCBI Taxonomy" id="877384"/>
    <lineage>
        <taxon>Bacteria</taxon>
        <taxon>Pseudomonadati</taxon>
        <taxon>Pseudomonadota</taxon>
        <taxon>Alphaproteobacteria</taxon>
        <taxon>Hyphomicrobiales</taxon>
        <taxon>Rhizobiaceae</taxon>
        <taxon>Pseudohoeflea</taxon>
    </lineage>
</organism>
<reference evidence="1 2" key="1">
    <citation type="journal article" date="2013" name="Int. J. Syst. Evol. Microbiol.">
        <title>Hoeflea suaedae sp. nov., an endophytic bacterium isolated from the root of the halophyte Suaeda maritima.</title>
        <authorList>
            <person name="Chung E.J."/>
            <person name="Park J.A."/>
            <person name="Pramanik P."/>
            <person name="Bibi F."/>
            <person name="Jeon C.O."/>
            <person name="Chung Y.R."/>
        </authorList>
    </citation>
    <scope>NUCLEOTIDE SEQUENCE [LARGE SCALE GENOMIC DNA]</scope>
    <source>
        <strain evidence="1 2">YC6898</strain>
    </source>
</reference>
<dbReference type="InterPro" id="IPR011050">
    <property type="entry name" value="Pectin_lyase_fold/virulence"/>
</dbReference>
<dbReference type="AlphaFoldDB" id="A0A4R5PNU7"/>
<gene>
    <name evidence="1" type="ORF">E2A64_06450</name>
</gene>
<keyword evidence="2" id="KW-1185">Reference proteome</keyword>
<dbReference type="Gene3D" id="2.160.20.10">
    <property type="entry name" value="Single-stranded right-handed beta-helix, Pectin lyase-like"/>
    <property type="match status" value="1"/>
</dbReference>
<name>A0A4R5PNU7_9HYPH</name>
<evidence type="ECO:0000313" key="2">
    <source>
        <dbReference type="Proteomes" id="UP000295131"/>
    </source>
</evidence>